<organism evidence="2 3">
    <name type="scientific">Pleurodeles waltl</name>
    <name type="common">Iberian ribbed newt</name>
    <dbReference type="NCBI Taxonomy" id="8319"/>
    <lineage>
        <taxon>Eukaryota</taxon>
        <taxon>Metazoa</taxon>
        <taxon>Chordata</taxon>
        <taxon>Craniata</taxon>
        <taxon>Vertebrata</taxon>
        <taxon>Euteleostomi</taxon>
        <taxon>Amphibia</taxon>
        <taxon>Batrachia</taxon>
        <taxon>Caudata</taxon>
        <taxon>Salamandroidea</taxon>
        <taxon>Salamandridae</taxon>
        <taxon>Pleurodelinae</taxon>
        <taxon>Pleurodeles</taxon>
    </lineage>
</organism>
<keyword evidence="3" id="KW-1185">Reference proteome</keyword>
<evidence type="ECO:0000313" key="2">
    <source>
        <dbReference type="EMBL" id="KAJ1206682.1"/>
    </source>
</evidence>
<name>A0AAV7W1G3_PLEWA</name>
<dbReference type="AlphaFoldDB" id="A0AAV7W1G3"/>
<gene>
    <name evidence="2" type="ORF">NDU88_002083</name>
</gene>
<dbReference type="Proteomes" id="UP001066276">
    <property type="component" value="Chromosome 1_2"/>
</dbReference>
<comment type="caution">
    <text evidence="2">The sequence shown here is derived from an EMBL/GenBank/DDBJ whole genome shotgun (WGS) entry which is preliminary data.</text>
</comment>
<sequence>MHRGALSPRGPKGGPGKPHCHLHSSPGALLLPPGRQTASAGPRRSKPRVTPWDHGPLSPYLCGQQPPSSPALRRAQLLDTPPFARPLCEAGTASLRARA</sequence>
<accession>A0AAV7W1G3</accession>
<evidence type="ECO:0000313" key="3">
    <source>
        <dbReference type="Proteomes" id="UP001066276"/>
    </source>
</evidence>
<dbReference type="EMBL" id="JANPWB010000002">
    <property type="protein sequence ID" value="KAJ1206682.1"/>
    <property type="molecule type" value="Genomic_DNA"/>
</dbReference>
<evidence type="ECO:0000256" key="1">
    <source>
        <dbReference type="SAM" id="MobiDB-lite"/>
    </source>
</evidence>
<protein>
    <submittedName>
        <fullName evidence="2">Uncharacterized protein</fullName>
    </submittedName>
</protein>
<proteinExistence type="predicted"/>
<feature type="region of interest" description="Disordered" evidence="1">
    <location>
        <begin position="1"/>
        <end position="71"/>
    </location>
</feature>
<reference evidence="2" key="1">
    <citation type="journal article" date="2022" name="bioRxiv">
        <title>Sequencing and chromosome-scale assembly of the giantPleurodeles waltlgenome.</title>
        <authorList>
            <person name="Brown T."/>
            <person name="Elewa A."/>
            <person name="Iarovenko S."/>
            <person name="Subramanian E."/>
            <person name="Araus A.J."/>
            <person name="Petzold A."/>
            <person name="Susuki M."/>
            <person name="Suzuki K.-i.T."/>
            <person name="Hayashi T."/>
            <person name="Toyoda A."/>
            <person name="Oliveira C."/>
            <person name="Osipova E."/>
            <person name="Leigh N.D."/>
            <person name="Simon A."/>
            <person name="Yun M.H."/>
        </authorList>
    </citation>
    <scope>NUCLEOTIDE SEQUENCE</scope>
    <source>
        <strain evidence="2">20211129_DDA</strain>
        <tissue evidence="2">Liver</tissue>
    </source>
</reference>